<protein>
    <submittedName>
        <fullName evidence="5">Type VI secretion system protein ImpL</fullName>
    </submittedName>
</protein>
<gene>
    <name evidence="5" type="ORF">SAMN04487959_11745</name>
</gene>
<dbReference type="STRING" id="442341.SAMN04487959_11745"/>
<dbReference type="InterPro" id="IPR053156">
    <property type="entry name" value="T6SS_TssM-like"/>
</dbReference>
<evidence type="ECO:0000313" key="6">
    <source>
        <dbReference type="Proteomes" id="UP000199040"/>
    </source>
</evidence>
<dbReference type="EMBL" id="FOPY01000017">
    <property type="protein sequence ID" value="SFI09016.1"/>
    <property type="molecule type" value="Genomic_DNA"/>
</dbReference>
<dbReference type="InterPro" id="IPR025743">
    <property type="entry name" value="TssM1_N"/>
</dbReference>
<dbReference type="AlphaFoldDB" id="A0A1I3FCQ5"/>
<dbReference type="InterPro" id="IPR009612">
    <property type="entry name" value="IcmF-rel"/>
</dbReference>
<organism evidence="5 6">
    <name type="scientific">Modicisalibacter xianhensis</name>
    <dbReference type="NCBI Taxonomy" id="442341"/>
    <lineage>
        <taxon>Bacteria</taxon>
        <taxon>Pseudomonadati</taxon>
        <taxon>Pseudomonadota</taxon>
        <taxon>Gammaproteobacteria</taxon>
        <taxon>Oceanospirillales</taxon>
        <taxon>Halomonadaceae</taxon>
        <taxon>Modicisalibacter</taxon>
    </lineage>
</organism>
<dbReference type="SUPFAM" id="SSF52540">
    <property type="entry name" value="P-loop containing nucleoside triphosphate hydrolases"/>
    <property type="match status" value="1"/>
</dbReference>
<dbReference type="Pfam" id="PF14331">
    <property type="entry name" value="IcmF-related_N"/>
    <property type="match status" value="1"/>
</dbReference>
<feature type="transmembrane region" description="Helical" evidence="1">
    <location>
        <begin position="481"/>
        <end position="500"/>
    </location>
</feature>
<feature type="domain" description="Type VI secretion system component TssM1 N-terminal" evidence="4">
    <location>
        <begin position="228"/>
        <end position="485"/>
    </location>
</feature>
<dbReference type="RefSeq" id="WP_092849541.1">
    <property type="nucleotide sequence ID" value="NZ_FOPY01000017.1"/>
</dbReference>
<dbReference type="PANTHER" id="PTHR36153:SF5">
    <property type="entry name" value="EXPORTED PROTEIN"/>
    <property type="match status" value="1"/>
</dbReference>
<dbReference type="InterPro" id="IPR027417">
    <property type="entry name" value="P-loop_NTPase"/>
</dbReference>
<name>A0A1I3FCQ5_9GAMM</name>
<accession>A0A1I3FCQ5</accession>
<dbReference type="Proteomes" id="UP000199040">
    <property type="component" value="Unassembled WGS sequence"/>
</dbReference>
<dbReference type="NCBIfam" id="TIGR03348">
    <property type="entry name" value="VI_IcmF"/>
    <property type="match status" value="1"/>
</dbReference>
<keyword evidence="1" id="KW-1133">Transmembrane helix</keyword>
<sequence length="1225" mass="137385">MGNIIKAGLSRWVPGMSRVESGVNQAGMQANRTQSLAKRARGLTLALWGLLTLIALAAIWWLGPAWQVGEAHLLAPWLNRLLVSLGLAILVCIVWGVRLSRRLRDLRDAQAHRERLQIDPASAEIELQEASLNATLAQLNDSLGGSRKARYKLPWYLVMGVENAGKTSLVNRSGQNFALTQVMKASGQGKRTRYGFDWWIGEQAVLIDPDGELLTQGALNGGAPGELETRLWDHFVAWLERERTQRPLDGIVLVLDLSRLSHAKVGVRKAYAALLRARLRELMERFSARLPVYVTFSKMDLLHGFDDFFRHYSRSARRAPLGFTFSPESLDTPGQWETEFAAAYDCMLERLNGSLPTLLAECRDAEERESVFRFVRQLAGLRDVLLGFLKEALSSDRYSTAALVRGTYFTSVYQQGVPEDPFVDAAARRYGMSDSVHPAHRATRSALYFTEDLFAQVIYPEAGLAGDNARAARRQRRVRHISALACLFGGAMLVGGWSHFYQKNAQALAAVEAKAQAFSSQRPSTLQSDDPTGYALLEPLDRLRSATFEFEGYQAQWPAVADMGLYQGDTIGHEVERAYLDMLAYRFLPALMLGLADDMNRAPAESNEKLALLRIVRMLSDASGRQPQRVHDFMAERWQQVFPHRGSIQARLLDHLDYALAHTDLEGEAIAGQQRAELAMAPVRGSIQAAQQELGRMPMDERVYRTLVAGSAQRSGAHLDLRQGVGPAWSTVFMPRDDDPAAVILPSLVTRDGFEHYFLHKVEDATDLALIDLWVIGRRDDIDFSEADKRRLNDALRERYVSDYRVTWRDALAHVDLVPLPDIDQAIVVMDTLLGTSQPLDRLLGEVTQHTQLYPELPADDAKARQALEQSPRYRLAADIDKPFNDLSQLLVADDDRPAALDEIKTAITALRDYLRQIQTASDRGEAAFVAARDRLALGGGDPIHALERIAKDAPTPVDHLLADLADQSWQLLLNDAVRHLERQWLDDVVTPYQQRLAGRYPIDPSAQRDVALKDFERFFGPNGTLDIFYEANLRIFLEAAPEQLQDAHGNPLVQPGILASLERAKRIREAYFDADGLLDVEFSLEPISLTPDKRRSVISVDGQLIEYLHGPQNRVPMIWPNSLRNLNESRVTLVPSQVNRSPRSLRYQGAWAWFRLLDDAEVTGMGERELELRFTIDGGAMRYRLHAERSPNPFTRSLTAGFRLPTALYSQNYARGDIIDASRS</sequence>
<reference evidence="5 6" key="1">
    <citation type="submission" date="2016-10" db="EMBL/GenBank/DDBJ databases">
        <authorList>
            <person name="de Groot N.N."/>
        </authorList>
    </citation>
    <scope>NUCLEOTIDE SEQUENCE [LARGE SCALE GENOMIC DNA]</scope>
    <source>
        <strain evidence="5 6">CGMCC 1.6848</strain>
    </source>
</reference>
<proteinExistence type="predicted"/>
<dbReference type="InterPro" id="IPR017731">
    <property type="entry name" value="TssM1-like"/>
</dbReference>
<feature type="domain" description="IcmF-related" evidence="3">
    <location>
        <begin position="537"/>
        <end position="852"/>
    </location>
</feature>
<feature type="transmembrane region" description="Helical" evidence="1">
    <location>
        <begin position="77"/>
        <end position="97"/>
    </location>
</feature>
<keyword evidence="1" id="KW-0812">Transmembrane</keyword>
<evidence type="ECO:0000259" key="2">
    <source>
        <dbReference type="Pfam" id="PF06744"/>
    </source>
</evidence>
<evidence type="ECO:0000256" key="1">
    <source>
        <dbReference type="SAM" id="Phobius"/>
    </source>
</evidence>
<dbReference type="Pfam" id="PF06761">
    <property type="entry name" value="IcmF-related"/>
    <property type="match status" value="1"/>
</dbReference>
<feature type="domain" description="Type VI secretion system IcmF C-terminal" evidence="2">
    <location>
        <begin position="1083"/>
        <end position="1189"/>
    </location>
</feature>
<evidence type="ECO:0000259" key="4">
    <source>
        <dbReference type="Pfam" id="PF14331"/>
    </source>
</evidence>
<dbReference type="InterPro" id="IPR010623">
    <property type="entry name" value="IcmF_C"/>
</dbReference>
<evidence type="ECO:0000259" key="3">
    <source>
        <dbReference type="Pfam" id="PF06761"/>
    </source>
</evidence>
<dbReference type="PANTHER" id="PTHR36153">
    <property type="entry name" value="INNER MEMBRANE PROTEIN-RELATED"/>
    <property type="match status" value="1"/>
</dbReference>
<dbReference type="Pfam" id="PF06744">
    <property type="entry name" value="IcmF_C"/>
    <property type="match status" value="1"/>
</dbReference>
<keyword evidence="1" id="KW-0472">Membrane</keyword>
<keyword evidence="6" id="KW-1185">Reference proteome</keyword>
<evidence type="ECO:0000313" key="5">
    <source>
        <dbReference type="EMBL" id="SFI09016.1"/>
    </source>
</evidence>
<feature type="transmembrane region" description="Helical" evidence="1">
    <location>
        <begin position="42"/>
        <end position="62"/>
    </location>
</feature>